<dbReference type="Pfam" id="PF00313">
    <property type="entry name" value="CSD"/>
    <property type="match status" value="1"/>
</dbReference>
<dbReference type="SMART" id="SM00357">
    <property type="entry name" value="CSP"/>
    <property type="match status" value="1"/>
</dbReference>
<evidence type="ECO:0000256" key="2">
    <source>
        <dbReference type="ARBA" id="ARBA00022490"/>
    </source>
</evidence>
<feature type="domain" description="CSD" evidence="4">
    <location>
        <begin position="1"/>
        <end position="65"/>
    </location>
</feature>
<comment type="caution">
    <text evidence="5">The sequence shown here is derived from an EMBL/GenBank/DDBJ whole genome shotgun (WGS) entry which is preliminary data.</text>
</comment>
<keyword evidence="2" id="KW-0963">Cytoplasm</keyword>
<dbReference type="PANTHER" id="PTHR11544">
    <property type="entry name" value="COLD SHOCK DOMAIN CONTAINING PROTEINS"/>
    <property type="match status" value="1"/>
</dbReference>
<evidence type="ECO:0000256" key="3">
    <source>
        <dbReference type="RuleBase" id="RU000408"/>
    </source>
</evidence>
<dbReference type="GO" id="GO:0005829">
    <property type="term" value="C:cytosol"/>
    <property type="evidence" value="ECO:0007669"/>
    <property type="project" value="UniProtKB-ARBA"/>
</dbReference>
<dbReference type="PROSITE" id="PS00352">
    <property type="entry name" value="CSD_1"/>
    <property type="match status" value="1"/>
</dbReference>
<evidence type="ECO:0000313" key="5">
    <source>
        <dbReference type="EMBL" id="MBI2877107.1"/>
    </source>
</evidence>
<reference evidence="5" key="1">
    <citation type="submission" date="2020-07" db="EMBL/GenBank/DDBJ databases">
        <title>Huge and variable diversity of episymbiotic CPR bacteria and DPANN archaea in groundwater ecosystems.</title>
        <authorList>
            <person name="He C.Y."/>
            <person name="Keren R."/>
            <person name="Whittaker M."/>
            <person name="Farag I.F."/>
            <person name="Doudna J."/>
            <person name="Cate J.H.D."/>
            <person name="Banfield J.F."/>
        </authorList>
    </citation>
    <scope>NUCLEOTIDE SEQUENCE</scope>
    <source>
        <strain evidence="5">NC_groundwater_672_Ag_B-0.1um_62_36</strain>
    </source>
</reference>
<sequence>MTKGKVKKVIRDKGFGFIAAIDGREIFFHRSSLVDANFDSISEGTEVEFDTEKTPKGPRAINVKVL</sequence>
<organism evidence="5 6">
    <name type="scientific">Tectimicrobiota bacterium</name>
    <dbReference type="NCBI Taxonomy" id="2528274"/>
    <lineage>
        <taxon>Bacteria</taxon>
        <taxon>Pseudomonadati</taxon>
        <taxon>Nitrospinota/Tectimicrobiota group</taxon>
        <taxon>Candidatus Tectimicrobiota</taxon>
    </lineage>
</organism>
<dbReference type="PIRSF" id="PIRSF002599">
    <property type="entry name" value="Cold_shock_A"/>
    <property type="match status" value="1"/>
</dbReference>
<evidence type="ECO:0000256" key="1">
    <source>
        <dbReference type="ARBA" id="ARBA00004496"/>
    </source>
</evidence>
<dbReference type="InterPro" id="IPR002059">
    <property type="entry name" value="CSP_DNA-bd"/>
</dbReference>
<evidence type="ECO:0000259" key="4">
    <source>
        <dbReference type="PROSITE" id="PS51857"/>
    </source>
</evidence>
<dbReference type="InterPro" id="IPR011129">
    <property type="entry name" value="CSD"/>
</dbReference>
<protein>
    <submittedName>
        <fullName evidence="5">Cold shock domain-containing protein</fullName>
    </submittedName>
</protein>
<dbReference type="CDD" id="cd04458">
    <property type="entry name" value="CSP_CDS"/>
    <property type="match status" value="1"/>
</dbReference>
<comment type="subcellular location">
    <subcellularLocation>
        <location evidence="1 3">Cytoplasm</location>
    </subcellularLocation>
</comment>
<dbReference type="InterPro" id="IPR012340">
    <property type="entry name" value="NA-bd_OB-fold"/>
</dbReference>
<gene>
    <name evidence="5" type="ORF">HYY20_09525</name>
</gene>
<dbReference type="Gene3D" id="2.40.50.140">
    <property type="entry name" value="Nucleic acid-binding proteins"/>
    <property type="match status" value="1"/>
</dbReference>
<name>A0A932FX87_UNCTE</name>
<dbReference type="InterPro" id="IPR012156">
    <property type="entry name" value="Cold_shock_CspA"/>
</dbReference>
<dbReference type="PROSITE" id="PS51857">
    <property type="entry name" value="CSD_2"/>
    <property type="match status" value="1"/>
</dbReference>
<dbReference type="GO" id="GO:0003676">
    <property type="term" value="F:nucleic acid binding"/>
    <property type="evidence" value="ECO:0007669"/>
    <property type="project" value="InterPro"/>
</dbReference>
<dbReference type="InterPro" id="IPR019844">
    <property type="entry name" value="CSD_CS"/>
</dbReference>
<dbReference type="Proteomes" id="UP000769766">
    <property type="component" value="Unassembled WGS sequence"/>
</dbReference>
<accession>A0A932FX87</accession>
<dbReference type="InterPro" id="IPR050181">
    <property type="entry name" value="Cold_shock_domain"/>
</dbReference>
<dbReference type="PRINTS" id="PR00050">
    <property type="entry name" value="COLDSHOCK"/>
</dbReference>
<proteinExistence type="predicted"/>
<evidence type="ECO:0000313" key="6">
    <source>
        <dbReference type="Proteomes" id="UP000769766"/>
    </source>
</evidence>
<dbReference type="SUPFAM" id="SSF50249">
    <property type="entry name" value="Nucleic acid-binding proteins"/>
    <property type="match status" value="1"/>
</dbReference>
<dbReference type="EMBL" id="JACPRF010000285">
    <property type="protein sequence ID" value="MBI2877107.1"/>
    <property type="molecule type" value="Genomic_DNA"/>
</dbReference>
<dbReference type="AlphaFoldDB" id="A0A932FX87"/>